<dbReference type="EC" id="1.-.-.-" evidence="4"/>
<keyword evidence="2 4" id="KW-0560">Oxidoreductase</keyword>
<dbReference type="PANTHER" id="PTHR48107:SF16">
    <property type="entry name" value="NADPH-DEPENDENT ALDEHYDE REDUCTASE 1, CHLOROPLASTIC"/>
    <property type="match status" value="1"/>
</dbReference>
<evidence type="ECO:0000256" key="1">
    <source>
        <dbReference type="ARBA" id="ARBA00006484"/>
    </source>
</evidence>
<dbReference type="Gene3D" id="3.40.50.720">
    <property type="entry name" value="NAD(P)-binding Rossmann-like Domain"/>
    <property type="match status" value="1"/>
</dbReference>
<comment type="caution">
    <text evidence="4">The sequence shown here is derived from an EMBL/GenBank/DDBJ whole genome shotgun (WGS) entry which is preliminary data.</text>
</comment>
<proteinExistence type="inferred from homology"/>
<comment type="similarity">
    <text evidence="1">Belongs to the short-chain dehydrogenases/reductases (SDR) family.</text>
</comment>
<gene>
    <name evidence="4" type="primary">ydaD_2</name>
    <name evidence="4" type="ORF">SDC9_45343</name>
</gene>
<dbReference type="PANTHER" id="PTHR48107">
    <property type="entry name" value="NADPH-DEPENDENT ALDEHYDE REDUCTASE-LIKE PROTEIN, CHLOROPLASTIC-RELATED"/>
    <property type="match status" value="1"/>
</dbReference>
<dbReference type="InterPro" id="IPR036291">
    <property type="entry name" value="NAD(P)-bd_dom_sf"/>
</dbReference>
<dbReference type="EMBL" id="VSSQ01000648">
    <property type="protein sequence ID" value="MPL99128.1"/>
    <property type="molecule type" value="Genomic_DNA"/>
</dbReference>
<accession>A0A644W6B6</accession>
<dbReference type="Pfam" id="PF13561">
    <property type="entry name" value="adh_short_C2"/>
    <property type="match status" value="1"/>
</dbReference>
<dbReference type="PRINTS" id="PR00080">
    <property type="entry name" value="SDRFAMILY"/>
</dbReference>
<protein>
    <submittedName>
        <fullName evidence="4">General stress protein 39</fullName>
        <ecNumber evidence="4">1.-.-.-</ecNumber>
    </submittedName>
</protein>
<dbReference type="InterPro" id="IPR002347">
    <property type="entry name" value="SDR_fam"/>
</dbReference>
<name>A0A644W6B6_9ZZZZ</name>
<evidence type="ECO:0000256" key="2">
    <source>
        <dbReference type="ARBA" id="ARBA00023002"/>
    </source>
</evidence>
<dbReference type="PRINTS" id="PR00081">
    <property type="entry name" value="GDHRDH"/>
</dbReference>
<reference evidence="4" key="1">
    <citation type="submission" date="2019-08" db="EMBL/GenBank/DDBJ databases">
        <authorList>
            <person name="Kucharzyk K."/>
            <person name="Murdoch R.W."/>
            <person name="Higgins S."/>
            <person name="Loffler F."/>
        </authorList>
    </citation>
    <scope>NUCLEOTIDE SEQUENCE</scope>
</reference>
<dbReference type="NCBIfam" id="NF005214">
    <property type="entry name" value="PRK06701.1"/>
    <property type="match status" value="1"/>
</dbReference>
<dbReference type="PROSITE" id="PS00061">
    <property type="entry name" value="ADH_SHORT"/>
    <property type="match status" value="1"/>
</dbReference>
<dbReference type="FunFam" id="3.40.50.720:FF:000084">
    <property type="entry name" value="Short-chain dehydrogenase reductase"/>
    <property type="match status" value="1"/>
</dbReference>
<dbReference type="InterPro" id="IPR020904">
    <property type="entry name" value="Sc_DH/Rdtase_CS"/>
</dbReference>
<evidence type="ECO:0000313" key="4">
    <source>
        <dbReference type="EMBL" id="MPL99128.1"/>
    </source>
</evidence>
<dbReference type="AlphaFoldDB" id="A0A644W6B6"/>
<dbReference type="CDD" id="cd05355">
    <property type="entry name" value="SDR_c1"/>
    <property type="match status" value="1"/>
</dbReference>
<dbReference type="GO" id="GO:0016614">
    <property type="term" value="F:oxidoreductase activity, acting on CH-OH group of donors"/>
    <property type="evidence" value="ECO:0007669"/>
    <property type="project" value="UniProtKB-ARBA"/>
</dbReference>
<organism evidence="4">
    <name type="scientific">bioreactor metagenome</name>
    <dbReference type="NCBI Taxonomy" id="1076179"/>
    <lineage>
        <taxon>unclassified sequences</taxon>
        <taxon>metagenomes</taxon>
        <taxon>ecological metagenomes</taxon>
    </lineage>
</organism>
<feature type="region of interest" description="Disordered" evidence="3">
    <location>
        <begin position="1"/>
        <end position="23"/>
    </location>
</feature>
<dbReference type="SUPFAM" id="SSF51735">
    <property type="entry name" value="NAD(P)-binding Rossmann-fold domains"/>
    <property type="match status" value="1"/>
</dbReference>
<evidence type="ECO:0000256" key="3">
    <source>
        <dbReference type="SAM" id="MobiDB-lite"/>
    </source>
</evidence>
<sequence>MINNFPKEFPPQHQNAQPGIEEKMNPNPIYKIEELCKGSNKLKDKVAIITGGDSGIGRAVSLAYAKEGAKIAIIYLNEHEDAEKTKKLIEDINGECILISGDIGDENFCINAVNTVIKEFNKINILVNNSAEQHVCNALTDITKEQFDRTFKTNVFGAFYITKEVLKHLNAGDCIINTTSVTAYHGHKTLIDYSMTKGALTSFTRSLALNLADKNIRVNAVAPGPVWTPLIPASFDMTEVSSFGKQSPMKRAAQPVELGESYVFLASDGASYITGETIHVNGGEIVNS</sequence>